<name>A0A8K0EA56_BRALA</name>
<accession>A0A8K0EA56</accession>
<dbReference type="EMBL" id="OV696699">
    <property type="protein sequence ID" value="CAH1245721.1"/>
    <property type="molecule type" value="Genomic_DNA"/>
</dbReference>
<keyword evidence="4" id="KW-1185">Reference proteome</keyword>
<dbReference type="Proteomes" id="UP000838412">
    <property type="component" value="Chromosome 14"/>
</dbReference>
<evidence type="ECO:0000313" key="4">
    <source>
        <dbReference type="Proteomes" id="UP000838412"/>
    </source>
</evidence>
<dbReference type="InterPro" id="IPR011992">
    <property type="entry name" value="EF-hand-dom_pair"/>
</dbReference>
<dbReference type="PROSITE" id="PS50222">
    <property type="entry name" value="EF_HAND_2"/>
    <property type="match status" value="1"/>
</dbReference>
<gene>
    <name evidence="3" type="primary">Hypp7590</name>
    <name evidence="3" type="ORF">BLAG_LOCUS7957</name>
</gene>
<feature type="domain" description="EF-hand" evidence="2">
    <location>
        <begin position="52"/>
        <end position="75"/>
    </location>
</feature>
<sequence length="273" mass="30540">MIKRFCLTIRLRLHTAQRLVVSRQESSAMTPFLLLFVALATASPMKRQTTGLDADGDGMISKEEVFNAMSLHEALMALDRDGDGFLYLPQIIELWGSGDKFYELNTDGDDHLTFREVENGMTLSDFYDEFDFNGDGTLDAAEAYQMNFIYDTINNVVVDPLDSNGDGKLSRLEVLSHMTYNEVLRALDANDDQQLGPNELRVLLGGETGQFMDDQDNDDDGFVTIQEAHSHRMSLGRIFDRLDLDDSNYLEQGEGSGFYAVWDNILLSGGGSN</sequence>
<evidence type="ECO:0000313" key="3">
    <source>
        <dbReference type="EMBL" id="CAH1245721.1"/>
    </source>
</evidence>
<dbReference type="InterPro" id="IPR018247">
    <property type="entry name" value="EF_Hand_1_Ca_BS"/>
</dbReference>
<evidence type="ECO:0000259" key="2">
    <source>
        <dbReference type="PROSITE" id="PS50222"/>
    </source>
</evidence>
<keyword evidence="1" id="KW-0106">Calcium</keyword>
<dbReference type="SUPFAM" id="SSF47473">
    <property type="entry name" value="EF-hand"/>
    <property type="match status" value="2"/>
</dbReference>
<dbReference type="OrthoDB" id="9990028at2759"/>
<dbReference type="Gene3D" id="1.10.238.10">
    <property type="entry name" value="EF-hand"/>
    <property type="match status" value="2"/>
</dbReference>
<proteinExistence type="predicted"/>
<reference evidence="3" key="1">
    <citation type="submission" date="2022-01" db="EMBL/GenBank/DDBJ databases">
        <authorList>
            <person name="Braso-Vives M."/>
        </authorList>
    </citation>
    <scope>NUCLEOTIDE SEQUENCE</scope>
</reference>
<dbReference type="Pfam" id="PF13202">
    <property type="entry name" value="EF-hand_5"/>
    <property type="match status" value="1"/>
</dbReference>
<organism evidence="3 4">
    <name type="scientific">Branchiostoma lanceolatum</name>
    <name type="common">Common lancelet</name>
    <name type="synonym">Amphioxus lanceolatum</name>
    <dbReference type="NCBI Taxonomy" id="7740"/>
    <lineage>
        <taxon>Eukaryota</taxon>
        <taxon>Metazoa</taxon>
        <taxon>Chordata</taxon>
        <taxon>Cephalochordata</taxon>
        <taxon>Leptocardii</taxon>
        <taxon>Amphioxiformes</taxon>
        <taxon>Branchiostomatidae</taxon>
        <taxon>Branchiostoma</taxon>
    </lineage>
</organism>
<dbReference type="GO" id="GO:0005509">
    <property type="term" value="F:calcium ion binding"/>
    <property type="evidence" value="ECO:0007669"/>
    <property type="project" value="InterPro"/>
</dbReference>
<dbReference type="AlphaFoldDB" id="A0A8K0EA56"/>
<protein>
    <submittedName>
        <fullName evidence="3">Hypp7590 protein</fullName>
    </submittedName>
</protein>
<dbReference type="InterPro" id="IPR002048">
    <property type="entry name" value="EF_hand_dom"/>
</dbReference>
<evidence type="ECO:0000256" key="1">
    <source>
        <dbReference type="ARBA" id="ARBA00022837"/>
    </source>
</evidence>
<dbReference type="PROSITE" id="PS00018">
    <property type="entry name" value="EF_HAND_1"/>
    <property type="match status" value="3"/>
</dbReference>